<evidence type="ECO:0000256" key="2">
    <source>
        <dbReference type="ARBA" id="ARBA00022737"/>
    </source>
</evidence>
<keyword evidence="2" id="KW-0677">Repeat</keyword>
<feature type="domain" description="C2H2-type" evidence="6">
    <location>
        <begin position="131"/>
        <end position="159"/>
    </location>
</feature>
<dbReference type="PROSITE" id="PS50157">
    <property type="entry name" value="ZINC_FINGER_C2H2_2"/>
    <property type="match status" value="3"/>
</dbReference>
<reference evidence="7 8" key="1">
    <citation type="submission" date="2021-04" db="EMBL/GenBank/DDBJ databases">
        <authorList>
            <person name="Bliznina A."/>
        </authorList>
    </citation>
    <scope>NUCLEOTIDE SEQUENCE [LARGE SCALE GENOMIC DNA]</scope>
</reference>
<organism evidence="7 8">
    <name type="scientific">Oikopleura dioica</name>
    <name type="common">Tunicate</name>
    <dbReference type="NCBI Taxonomy" id="34765"/>
    <lineage>
        <taxon>Eukaryota</taxon>
        <taxon>Metazoa</taxon>
        <taxon>Chordata</taxon>
        <taxon>Tunicata</taxon>
        <taxon>Appendicularia</taxon>
        <taxon>Copelata</taxon>
        <taxon>Oikopleuridae</taxon>
        <taxon>Oikopleura</taxon>
    </lineage>
</organism>
<keyword evidence="3 5" id="KW-0863">Zinc-finger</keyword>
<sequence length="385" mass="44267">MGEKVEYLCVICDDLVPLPDYLTHTKSHPKCASCSLRLCPNMDSCAVEEPASKKFRGNHEKILMCPFPDCSSRFALPNKFQRHHSTKHSTEAADKKTLSCSEENCPFTTIHRESLTRHMREQHRSKKTPLLSCDKCDYKTQRKSNMERHKSAYHKAEEGEGSSSFICDMCGKNFKSTATLNNHNLNSCKFRVVPPGETPFSCDFKLADGKTCGKVVSCPQSLAKHKERHKSFKYRCNFYAHCFRTDDKEKVQRHNKKHIETWAKEPLKCTNKDCPFGASSAQSIANHKKICDKRQIPDRQSVIVLNDRFQKEEIIHPSVIIRRKEYVPDYLSVQNFDDHFSDFNAPGLFDPPPERVEHVNVIVEPPTVQDTFSNPSVIVFHNRNF</sequence>
<dbReference type="InterPro" id="IPR013087">
    <property type="entry name" value="Znf_C2H2_type"/>
</dbReference>
<dbReference type="PROSITE" id="PS00028">
    <property type="entry name" value="ZINC_FINGER_C2H2_1"/>
    <property type="match status" value="1"/>
</dbReference>
<evidence type="ECO:0000313" key="7">
    <source>
        <dbReference type="EMBL" id="CAG5091575.1"/>
    </source>
</evidence>
<evidence type="ECO:0000313" key="8">
    <source>
        <dbReference type="Proteomes" id="UP001158576"/>
    </source>
</evidence>
<feature type="domain" description="C2H2-type" evidence="6">
    <location>
        <begin position="98"/>
        <end position="128"/>
    </location>
</feature>
<evidence type="ECO:0000256" key="4">
    <source>
        <dbReference type="ARBA" id="ARBA00022833"/>
    </source>
</evidence>
<feature type="domain" description="C2H2-type" evidence="6">
    <location>
        <begin position="165"/>
        <end position="199"/>
    </location>
</feature>
<dbReference type="Proteomes" id="UP001158576">
    <property type="component" value="Chromosome PAR"/>
</dbReference>
<evidence type="ECO:0000256" key="3">
    <source>
        <dbReference type="ARBA" id="ARBA00022771"/>
    </source>
</evidence>
<evidence type="ECO:0000256" key="1">
    <source>
        <dbReference type="ARBA" id="ARBA00022723"/>
    </source>
</evidence>
<evidence type="ECO:0000259" key="6">
    <source>
        <dbReference type="PROSITE" id="PS50157"/>
    </source>
</evidence>
<gene>
    <name evidence="7" type="ORF">OKIOD_LOCUS4704</name>
</gene>
<accession>A0ABN7S7U8</accession>
<name>A0ABN7S7U8_OIKDI</name>
<dbReference type="Gene3D" id="3.30.160.60">
    <property type="entry name" value="Classic Zinc Finger"/>
    <property type="match status" value="2"/>
</dbReference>
<dbReference type="InterPro" id="IPR036236">
    <property type="entry name" value="Znf_C2H2_sf"/>
</dbReference>
<dbReference type="PANTHER" id="PTHR24379">
    <property type="entry name" value="KRAB AND ZINC FINGER DOMAIN-CONTAINING"/>
    <property type="match status" value="1"/>
</dbReference>
<dbReference type="SUPFAM" id="SSF57667">
    <property type="entry name" value="beta-beta-alpha zinc fingers"/>
    <property type="match status" value="1"/>
</dbReference>
<dbReference type="EMBL" id="OU015568">
    <property type="protein sequence ID" value="CAG5091575.1"/>
    <property type="molecule type" value="Genomic_DNA"/>
</dbReference>
<proteinExistence type="predicted"/>
<dbReference type="PANTHER" id="PTHR24379:SF117">
    <property type="entry name" value="ZINC FINGER PROTEIN WECKLE"/>
    <property type="match status" value="1"/>
</dbReference>
<keyword evidence="4" id="KW-0862">Zinc</keyword>
<keyword evidence="1" id="KW-0479">Metal-binding</keyword>
<keyword evidence="8" id="KW-1185">Reference proteome</keyword>
<evidence type="ECO:0000256" key="5">
    <source>
        <dbReference type="PROSITE-ProRule" id="PRU00042"/>
    </source>
</evidence>
<protein>
    <submittedName>
        <fullName evidence="7">Oidioi.mRNA.OKI2018_I69.PAR.g13146.t1.cds</fullName>
    </submittedName>
</protein>
<dbReference type="SMART" id="SM00355">
    <property type="entry name" value="ZnF_C2H2"/>
    <property type="match status" value="6"/>
</dbReference>